<dbReference type="Pfam" id="PF13624">
    <property type="entry name" value="SurA_N_3"/>
    <property type="match status" value="1"/>
</dbReference>
<sequence length="318" mass="36670">MKRLFALIILAALLHLGCDQPFETLSQEPPAGGVARVNGEEISIEELTRNLNLSKKKFRIGTNEPLDPNKILWLKTNTLNQLIEEILFRQEAKRNNIAVSDEELNMMRLEFMEGYPPGTFEKSLEIVEVSGKEWDQKLRSRLLIKKLIQEVVNSKVNISDKDIERYFKEHPEEFKSGERIRALHILVTKEELAQRIIKQLEKDTDFSELARDFSESPEAMEGGDMGYIEEGTLPEEFDPIFKLKIGRVSQIIRTPYGFHVFKVVDKKPASQKSLKESREGIYAKLLEESQEGAFQKWLDGIRKRAKIEIDQNVLAQIN</sequence>
<dbReference type="AlphaFoldDB" id="A0A7T0G1J1"/>
<dbReference type="KEGG" id="nli:G3M70_16850"/>
<dbReference type="SUPFAM" id="SSF109998">
    <property type="entry name" value="Triger factor/SurA peptide-binding domain-like"/>
    <property type="match status" value="1"/>
</dbReference>
<dbReference type="PROSITE" id="PS50198">
    <property type="entry name" value="PPIC_PPIASE_2"/>
    <property type="match status" value="1"/>
</dbReference>
<dbReference type="InterPro" id="IPR027304">
    <property type="entry name" value="Trigger_fact/SurA_dom_sf"/>
</dbReference>
<gene>
    <name evidence="3" type="ORF">G3M70_16850</name>
</gene>
<dbReference type="Gene3D" id="1.10.4030.10">
    <property type="entry name" value="Porin chaperone SurA, peptide-binding domain"/>
    <property type="match status" value="1"/>
</dbReference>
<evidence type="ECO:0000259" key="2">
    <source>
        <dbReference type="PROSITE" id="PS50198"/>
    </source>
</evidence>
<dbReference type="SUPFAM" id="SSF54534">
    <property type="entry name" value="FKBP-like"/>
    <property type="match status" value="1"/>
</dbReference>
<proteinExistence type="predicted"/>
<reference evidence="3 4" key="1">
    <citation type="submission" date="2020-02" db="EMBL/GenBank/DDBJ databases">
        <title>Genomic and physiological characterization of two novel Nitrospinaceae genera.</title>
        <authorList>
            <person name="Mueller A.J."/>
            <person name="Jung M.-Y."/>
            <person name="Strachan C.R."/>
            <person name="Herbold C.W."/>
            <person name="Kirkegaard R.H."/>
            <person name="Daims H."/>
        </authorList>
    </citation>
    <scope>NUCLEOTIDE SEQUENCE [LARGE SCALE GENOMIC DNA]</scope>
    <source>
        <strain evidence="3">EB</strain>
    </source>
</reference>
<organism evidence="3 4">
    <name type="scientific">Candidatus Nitronauta litoralis</name>
    <dbReference type="NCBI Taxonomy" id="2705533"/>
    <lineage>
        <taxon>Bacteria</taxon>
        <taxon>Pseudomonadati</taxon>
        <taxon>Nitrospinota/Tectimicrobiota group</taxon>
        <taxon>Nitrospinota</taxon>
        <taxon>Nitrospinia</taxon>
        <taxon>Nitrospinales</taxon>
        <taxon>Nitrospinaceae</taxon>
        <taxon>Candidatus Nitronauta</taxon>
    </lineage>
</organism>
<evidence type="ECO:0000313" key="4">
    <source>
        <dbReference type="Proteomes" id="UP000594688"/>
    </source>
</evidence>
<evidence type="ECO:0000256" key="1">
    <source>
        <dbReference type="PROSITE-ProRule" id="PRU00278"/>
    </source>
</evidence>
<dbReference type="GO" id="GO:0003755">
    <property type="term" value="F:peptidyl-prolyl cis-trans isomerase activity"/>
    <property type="evidence" value="ECO:0007669"/>
    <property type="project" value="UniProtKB-KW"/>
</dbReference>
<feature type="domain" description="PpiC" evidence="2">
    <location>
        <begin position="177"/>
        <end position="265"/>
    </location>
</feature>
<dbReference type="InterPro" id="IPR050245">
    <property type="entry name" value="PrsA_foldase"/>
</dbReference>
<dbReference type="InterPro" id="IPR046357">
    <property type="entry name" value="PPIase_dom_sf"/>
</dbReference>
<dbReference type="EMBL" id="CP048685">
    <property type="protein sequence ID" value="QPJ63450.1"/>
    <property type="molecule type" value="Genomic_DNA"/>
</dbReference>
<dbReference type="Pfam" id="PF13145">
    <property type="entry name" value="Rotamase_2"/>
    <property type="match status" value="1"/>
</dbReference>
<keyword evidence="1" id="KW-0697">Rotamase</keyword>
<name>A0A7T0G1J1_9BACT</name>
<accession>A0A7T0G1J1</accession>
<protein>
    <recommendedName>
        <fullName evidence="2">PpiC domain-containing protein</fullName>
    </recommendedName>
</protein>
<dbReference type="InterPro" id="IPR000297">
    <property type="entry name" value="PPIase_PpiC"/>
</dbReference>
<dbReference type="PANTHER" id="PTHR47245:SF2">
    <property type="entry name" value="PEPTIDYL-PROLYL CIS-TRANS ISOMERASE HP_0175-RELATED"/>
    <property type="match status" value="1"/>
</dbReference>
<dbReference type="Proteomes" id="UP000594688">
    <property type="component" value="Chromosome"/>
</dbReference>
<evidence type="ECO:0000313" key="3">
    <source>
        <dbReference type="EMBL" id="QPJ63450.1"/>
    </source>
</evidence>
<dbReference type="Gene3D" id="3.10.50.40">
    <property type="match status" value="1"/>
</dbReference>
<keyword evidence="1" id="KW-0413">Isomerase</keyword>
<dbReference type="PANTHER" id="PTHR47245">
    <property type="entry name" value="PEPTIDYLPROLYL ISOMERASE"/>
    <property type="match status" value="1"/>
</dbReference>